<evidence type="ECO:0000256" key="11">
    <source>
        <dbReference type="ARBA" id="ARBA00066505"/>
    </source>
</evidence>
<keyword evidence="5 12" id="KW-1133">Transmembrane helix</keyword>
<keyword evidence="2" id="KW-0328">Glycosyltransferase</keyword>
<comment type="caution">
    <text evidence="14">The sequence shown here is derived from an EMBL/GenBank/DDBJ whole genome shotgun (WGS) entry which is preliminary data.</text>
</comment>
<comment type="catalytic activity">
    <reaction evidence="9">
        <text>GDP-mannose + (glucomannan)n = GDP + (glucomannan)n+1.</text>
        <dbReference type="EC" id="2.4.1.32"/>
    </reaction>
</comment>
<comment type="subcellular location">
    <subcellularLocation>
        <location evidence="1">Golgi apparatus membrane</location>
        <topology evidence="1">Multi-pass membrane protein</topology>
    </subcellularLocation>
</comment>
<evidence type="ECO:0000256" key="2">
    <source>
        <dbReference type="ARBA" id="ARBA00022676"/>
    </source>
</evidence>
<reference evidence="14" key="1">
    <citation type="submission" date="2017-07" db="EMBL/GenBank/DDBJ databases">
        <title>Taro Niue Genome Assembly and Annotation.</title>
        <authorList>
            <person name="Atibalentja N."/>
            <person name="Keating K."/>
            <person name="Fields C.J."/>
        </authorList>
    </citation>
    <scope>NUCLEOTIDE SEQUENCE</scope>
    <source>
        <strain evidence="14">Niue_2</strain>
        <tissue evidence="14">Leaf</tissue>
    </source>
</reference>
<evidence type="ECO:0000256" key="6">
    <source>
        <dbReference type="ARBA" id="ARBA00023034"/>
    </source>
</evidence>
<dbReference type="Pfam" id="PF13632">
    <property type="entry name" value="Glyco_trans_2_3"/>
    <property type="match status" value="1"/>
</dbReference>
<dbReference type="GO" id="GO:0000139">
    <property type="term" value="C:Golgi membrane"/>
    <property type="evidence" value="ECO:0007669"/>
    <property type="project" value="UniProtKB-SubCell"/>
</dbReference>
<evidence type="ECO:0000313" key="14">
    <source>
        <dbReference type="EMBL" id="MQM05894.1"/>
    </source>
</evidence>
<feature type="transmembrane region" description="Helical" evidence="12">
    <location>
        <begin position="362"/>
        <end position="380"/>
    </location>
</feature>
<comment type="similarity">
    <text evidence="10">Belongs to the glycosyltransferase 2 family. Plant cellulose synthase-like A subfamily.</text>
</comment>
<dbReference type="PANTHER" id="PTHR32044">
    <property type="entry name" value="GLUCOMANNAN 4-BETA-MANNOSYLTRANSFERASE 9"/>
    <property type="match status" value="1"/>
</dbReference>
<evidence type="ECO:0000256" key="7">
    <source>
        <dbReference type="ARBA" id="ARBA00023136"/>
    </source>
</evidence>
<feature type="domain" description="Glycosyltransferase 2-like" evidence="13">
    <location>
        <begin position="197"/>
        <end position="316"/>
    </location>
</feature>
<evidence type="ECO:0000256" key="9">
    <source>
        <dbReference type="ARBA" id="ARBA00051800"/>
    </source>
</evidence>
<protein>
    <recommendedName>
        <fullName evidence="11">glucomannan 4-beta-mannosyltransferase</fullName>
        <ecNumber evidence="11">2.4.1.32</ecNumber>
    </recommendedName>
</protein>
<dbReference type="InterPro" id="IPR001173">
    <property type="entry name" value="Glyco_trans_2-like"/>
</dbReference>
<evidence type="ECO:0000256" key="12">
    <source>
        <dbReference type="SAM" id="Phobius"/>
    </source>
</evidence>
<accession>A0A843WPF6</accession>
<evidence type="ECO:0000313" key="15">
    <source>
        <dbReference type="Proteomes" id="UP000652761"/>
    </source>
</evidence>
<gene>
    <name evidence="14" type="ORF">Taro_038711</name>
</gene>
<dbReference type="GO" id="GO:0051753">
    <property type="term" value="F:mannan synthase activity"/>
    <property type="evidence" value="ECO:0007669"/>
    <property type="project" value="TreeGrafter"/>
</dbReference>
<feature type="transmembrane region" description="Helical" evidence="12">
    <location>
        <begin position="50"/>
        <end position="76"/>
    </location>
</feature>
<keyword evidence="4 12" id="KW-0812">Transmembrane</keyword>
<dbReference type="EC" id="2.4.1.32" evidence="11"/>
<dbReference type="FunFam" id="3.90.550.10:FF:000015">
    <property type="entry name" value="Glucomannan 4-beta-mannosyltransferase 9"/>
    <property type="match status" value="1"/>
</dbReference>
<dbReference type="EMBL" id="NMUH01003496">
    <property type="protein sequence ID" value="MQM05894.1"/>
    <property type="molecule type" value="Genomic_DNA"/>
</dbReference>
<feature type="transmembrane region" description="Helical" evidence="12">
    <location>
        <begin position="467"/>
        <end position="483"/>
    </location>
</feature>
<evidence type="ECO:0000256" key="3">
    <source>
        <dbReference type="ARBA" id="ARBA00022679"/>
    </source>
</evidence>
<dbReference type="PANTHER" id="PTHR32044:SF21">
    <property type="entry name" value="GLUCOMANNAN 4-BETA-MANNOSYLTRANSFERASE 3-RELATED"/>
    <property type="match status" value="1"/>
</dbReference>
<dbReference type="GO" id="GO:0047259">
    <property type="term" value="F:glucomannan 4-beta-mannosyltransferase activity"/>
    <property type="evidence" value="ECO:0007669"/>
    <property type="project" value="UniProtKB-EC"/>
</dbReference>
<keyword evidence="3" id="KW-0808">Transferase</keyword>
<dbReference type="SUPFAM" id="SSF53448">
    <property type="entry name" value="Nucleotide-diphospho-sugar transferases"/>
    <property type="match status" value="1"/>
</dbReference>
<evidence type="ECO:0000256" key="10">
    <source>
        <dbReference type="ARBA" id="ARBA00060879"/>
    </source>
</evidence>
<feature type="transmembrane region" description="Helical" evidence="12">
    <location>
        <begin position="489"/>
        <end position="510"/>
    </location>
</feature>
<keyword evidence="7 12" id="KW-0472">Membrane</keyword>
<evidence type="ECO:0000256" key="4">
    <source>
        <dbReference type="ARBA" id="ARBA00022692"/>
    </source>
</evidence>
<dbReference type="OrthoDB" id="72851at2759"/>
<proteinExistence type="inferred from homology"/>
<evidence type="ECO:0000259" key="13">
    <source>
        <dbReference type="Pfam" id="PF13632"/>
    </source>
</evidence>
<dbReference type="GO" id="GO:0071555">
    <property type="term" value="P:cell wall organization"/>
    <property type="evidence" value="ECO:0007669"/>
    <property type="project" value="UniProtKB-KW"/>
</dbReference>
<name>A0A843WPF6_COLES</name>
<evidence type="ECO:0000256" key="5">
    <source>
        <dbReference type="ARBA" id="ARBA00022989"/>
    </source>
</evidence>
<sequence length="516" mass="58803">MEEVMTATVSQFVVYTIARAQKWSIPVPEWLAGLTWEESRAKVIAPALRFAITTCLVLLLMQLFEKLFLAVVCIYVKVFRRKPEKVYKWDPLTEDEELGNAAYPMVLVQIPMYNEKEVYHLSIGAVCRLSWPRNRFIVQVLDDSTDVNTKDLVMAECEKWAKKGVEINYETRSNRNGYKAGSLREGMGKSYVQGCEYVATFDADFQPEPDFLVRTIPFLMCNPSIALVQSRWKFVNAKECLLTRMQEISLNYHFKVEQEAGSSAFAFIGYNGTAGVWRVSAINDAGGWSDRTTVEDMDLAVRASLKGWKFVYVGDVKKISLVKKLYLIHHFFFMGKIVAHALTFSYFCVLIPISVLVPEVHIPAWALIYAPVFITICKAVETPRSLHLAVLWVLFENVMSLHRVKGVMTGLLGAKRVNEWVVTAKLGDAHKTKLLQDVVNERARTCLVPRRRYPLIRRVWQRIHMKEIGVGVVLVGCGLYDVLVAKKWYFYYVFLQGLAFLVTGFGFVGIHAPTCD</sequence>
<organism evidence="14 15">
    <name type="scientific">Colocasia esculenta</name>
    <name type="common">Wild taro</name>
    <name type="synonym">Arum esculentum</name>
    <dbReference type="NCBI Taxonomy" id="4460"/>
    <lineage>
        <taxon>Eukaryota</taxon>
        <taxon>Viridiplantae</taxon>
        <taxon>Streptophyta</taxon>
        <taxon>Embryophyta</taxon>
        <taxon>Tracheophyta</taxon>
        <taxon>Spermatophyta</taxon>
        <taxon>Magnoliopsida</taxon>
        <taxon>Liliopsida</taxon>
        <taxon>Araceae</taxon>
        <taxon>Aroideae</taxon>
        <taxon>Colocasieae</taxon>
        <taxon>Colocasia</taxon>
    </lineage>
</organism>
<evidence type="ECO:0000256" key="1">
    <source>
        <dbReference type="ARBA" id="ARBA00004653"/>
    </source>
</evidence>
<evidence type="ECO:0000256" key="8">
    <source>
        <dbReference type="ARBA" id="ARBA00023316"/>
    </source>
</evidence>
<keyword evidence="8" id="KW-0961">Cell wall biogenesis/degradation</keyword>
<feature type="transmembrane region" description="Helical" evidence="12">
    <location>
        <begin position="331"/>
        <end position="356"/>
    </location>
</feature>
<dbReference type="InterPro" id="IPR029044">
    <property type="entry name" value="Nucleotide-diphossugar_trans"/>
</dbReference>
<dbReference type="Gene3D" id="3.90.550.10">
    <property type="entry name" value="Spore Coat Polysaccharide Biosynthesis Protein SpsA, Chain A"/>
    <property type="match status" value="1"/>
</dbReference>
<keyword evidence="15" id="KW-1185">Reference proteome</keyword>
<dbReference type="AlphaFoldDB" id="A0A843WPF6"/>
<dbReference type="Proteomes" id="UP000652761">
    <property type="component" value="Unassembled WGS sequence"/>
</dbReference>
<keyword evidence="6" id="KW-0333">Golgi apparatus</keyword>